<dbReference type="GO" id="GO:0051301">
    <property type="term" value="P:cell division"/>
    <property type="evidence" value="ECO:0007669"/>
    <property type="project" value="UniProtKB-KW"/>
</dbReference>
<keyword evidence="5" id="KW-0131">Cell cycle</keyword>
<dbReference type="PANTHER" id="PTHR37820:SF1">
    <property type="entry name" value="CELL DIVISION PROTEIN FTSQ"/>
    <property type="match status" value="1"/>
</dbReference>
<dbReference type="Pfam" id="PF08478">
    <property type="entry name" value="POTRA_1"/>
    <property type="match status" value="1"/>
</dbReference>
<keyword evidence="2 8" id="KW-0132">Cell division</keyword>
<accession>A0A563VUD3</accession>
<evidence type="ECO:0000256" key="5">
    <source>
        <dbReference type="ARBA" id="ARBA00023306"/>
    </source>
</evidence>
<dbReference type="GO" id="GO:0005886">
    <property type="term" value="C:plasma membrane"/>
    <property type="evidence" value="ECO:0007669"/>
    <property type="project" value="TreeGrafter"/>
</dbReference>
<dbReference type="PANTHER" id="PTHR37820">
    <property type="entry name" value="CELL DIVISION PROTEIN DIVIB"/>
    <property type="match status" value="1"/>
</dbReference>
<dbReference type="EMBL" id="CAACVJ010000224">
    <property type="protein sequence ID" value="VEP15004.1"/>
    <property type="molecule type" value="Genomic_DNA"/>
</dbReference>
<dbReference type="RefSeq" id="WP_144865216.1">
    <property type="nucleotide sequence ID" value="NZ_LR213790.1"/>
</dbReference>
<dbReference type="Proteomes" id="UP000320055">
    <property type="component" value="Unassembled WGS sequence"/>
</dbReference>
<reference evidence="8 9" key="1">
    <citation type="submission" date="2019-01" db="EMBL/GenBank/DDBJ databases">
        <authorList>
            <person name="Brito A."/>
        </authorList>
    </citation>
    <scope>NUCLEOTIDE SEQUENCE [LARGE SCALE GENOMIC DNA]</scope>
    <source>
        <strain evidence="8">1</strain>
    </source>
</reference>
<feature type="domain" description="POTRA" evidence="7">
    <location>
        <begin position="56"/>
        <end position="122"/>
    </location>
</feature>
<evidence type="ECO:0000256" key="3">
    <source>
        <dbReference type="ARBA" id="ARBA00022692"/>
    </source>
</evidence>
<organism evidence="8 9">
    <name type="scientific">Hyella patelloides LEGE 07179</name>
    <dbReference type="NCBI Taxonomy" id="945734"/>
    <lineage>
        <taxon>Bacteria</taxon>
        <taxon>Bacillati</taxon>
        <taxon>Cyanobacteriota</taxon>
        <taxon>Cyanophyceae</taxon>
        <taxon>Pleurocapsales</taxon>
        <taxon>Hyellaceae</taxon>
        <taxon>Hyella</taxon>
    </lineage>
</organism>
<sequence>MTAHPCPELKQKITLLKTKQRKVQRHYLYRSLVVSMFAGGILASILSGNWQIKDRSQITIIGDRLIDSAIISNSINITYPQSIITIPSQQIESQLQSISALQAVQVTKTIFPLSVNIYLQERIPVATALSLGKVGFLDSQGVWLEPILYNHQQANFSSTAIKVVNFKPQYSSIWSEIYSLITAYPTLDVQEVHWEDGGKLSLVTSRFKVIFGADYSLLQRQFETLASFPDLATNRDLQNIAQIDLTNPDAPFLEQ</sequence>
<feature type="transmembrane region" description="Helical" evidence="6">
    <location>
        <begin position="27"/>
        <end position="50"/>
    </location>
</feature>
<evidence type="ECO:0000259" key="7">
    <source>
        <dbReference type="Pfam" id="PF08478"/>
    </source>
</evidence>
<evidence type="ECO:0000313" key="8">
    <source>
        <dbReference type="EMBL" id="VEP15004.1"/>
    </source>
</evidence>
<dbReference type="OrthoDB" id="527430at2"/>
<proteinExistence type="predicted"/>
<gene>
    <name evidence="8" type="ORF">H1P_300026</name>
</gene>
<keyword evidence="6" id="KW-0472">Membrane</keyword>
<protein>
    <submittedName>
        <fullName evidence="8">Cell division septal protein</fullName>
    </submittedName>
</protein>
<keyword evidence="3 6" id="KW-0812">Transmembrane</keyword>
<keyword evidence="4 6" id="KW-1133">Transmembrane helix</keyword>
<name>A0A563VUD3_9CYAN</name>
<dbReference type="InterPro" id="IPR050487">
    <property type="entry name" value="FtsQ_DivIB"/>
</dbReference>
<evidence type="ECO:0000256" key="4">
    <source>
        <dbReference type="ARBA" id="ARBA00022989"/>
    </source>
</evidence>
<evidence type="ECO:0000313" key="9">
    <source>
        <dbReference type="Proteomes" id="UP000320055"/>
    </source>
</evidence>
<evidence type="ECO:0000256" key="6">
    <source>
        <dbReference type="SAM" id="Phobius"/>
    </source>
</evidence>
<keyword evidence="1" id="KW-1003">Cell membrane</keyword>
<keyword evidence="9" id="KW-1185">Reference proteome</keyword>
<evidence type="ECO:0000256" key="1">
    <source>
        <dbReference type="ARBA" id="ARBA00022475"/>
    </source>
</evidence>
<dbReference type="InterPro" id="IPR013685">
    <property type="entry name" value="POTRA_FtsQ_type"/>
</dbReference>
<dbReference type="AlphaFoldDB" id="A0A563VUD3"/>
<evidence type="ECO:0000256" key="2">
    <source>
        <dbReference type="ARBA" id="ARBA00022618"/>
    </source>
</evidence>